<organism evidence="3 4">
    <name type="scientific">Cochliobolus sativus</name>
    <name type="common">Common root rot and spot blotch fungus</name>
    <name type="synonym">Bipolaris sorokiniana</name>
    <dbReference type="NCBI Taxonomy" id="45130"/>
    <lineage>
        <taxon>Eukaryota</taxon>
        <taxon>Fungi</taxon>
        <taxon>Dikarya</taxon>
        <taxon>Ascomycota</taxon>
        <taxon>Pezizomycotina</taxon>
        <taxon>Dothideomycetes</taxon>
        <taxon>Pleosporomycetidae</taxon>
        <taxon>Pleosporales</taxon>
        <taxon>Pleosporineae</taxon>
        <taxon>Pleosporaceae</taxon>
        <taxon>Bipolaris</taxon>
    </lineage>
</organism>
<dbReference type="SUPFAM" id="SSF55729">
    <property type="entry name" value="Acyl-CoA N-acyltransferases (Nat)"/>
    <property type="match status" value="1"/>
</dbReference>
<feature type="compositionally biased region" description="Polar residues" evidence="1">
    <location>
        <begin position="9"/>
        <end position="22"/>
    </location>
</feature>
<dbReference type="EMBL" id="WNKQ01000003">
    <property type="protein sequence ID" value="KAF5852649.1"/>
    <property type="molecule type" value="Genomic_DNA"/>
</dbReference>
<evidence type="ECO:0000313" key="3">
    <source>
        <dbReference type="EMBL" id="KAF5852649.1"/>
    </source>
</evidence>
<accession>A0A8H5ZQY5</accession>
<dbReference type="Pfam" id="PF00583">
    <property type="entry name" value="Acetyltransf_1"/>
    <property type="match status" value="1"/>
</dbReference>
<dbReference type="AlphaFoldDB" id="A0A8H5ZQY5"/>
<reference evidence="3" key="1">
    <citation type="submission" date="2019-11" db="EMBL/GenBank/DDBJ databases">
        <title>Bipolaris sorokiniana Genome sequencing.</title>
        <authorList>
            <person name="Wang H."/>
        </authorList>
    </citation>
    <scope>NUCLEOTIDE SEQUENCE</scope>
</reference>
<gene>
    <name evidence="3" type="ORF">GGP41_008113</name>
</gene>
<evidence type="ECO:0000256" key="1">
    <source>
        <dbReference type="SAM" id="MobiDB-lite"/>
    </source>
</evidence>
<comment type="caution">
    <text evidence="3">The sequence shown here is derived from an EMBL/GenBank/DDBJ whole genome shotgun (WGS) entry which is preliminary data.</text>
</comment>
<protein>
    <recommendedName>
        <fullName evidence="2">N-acetyltransferase domain-containing protein</fullName>
    </recommendedName>
</protein>
<feature type="region of interest" description="Disordered" evidence="1">
    <location>
        <begin position="1"/>
        <end position="24"/>
    </location>
</feature>
<dbReference type="PROSITE" id="PS51186">
    <property type="entry name" value="GNAT"/>
    <property type="match status" value="1"/>
</dbReference>
<sequence>MNDKLVRQISKQPSLIDTSSPNLHHPITVTPTNSLYSHTVYSPTRPKMPDPNLQISLLDPSEAEQYMRIRHEVFRSTVNHILYPRGEPSQTTLDKVTDSIRTGIADGVLFLKCVDTTTGEMVAGARWRYVKPQQDGAAQRTWEEVDAGLTLPEPFEESDPEMWKEVFSEINANKREVLGTRPYYVLDTLVTLPQHERRGAGSMLVRWGCERADEVGVEAFLEASPTGAPLYARFGFQRVKEVVFDLRKWGGTTTIDLILMLRPAKEKVEE</sequence>
<dbReference type="GO" id="GO:0016747">
    <property type="term" value="F:acyltransferase activity, transferring groups other than amino-acyl groups"/>
    <property type="evidence" value="ECO:0007669"/>
    <property type="project" value="InterPro"/>
</dbReference>
<dbReference type="Proteomes" id="UP000624244">
    <property type="component" value="Unassembled WGS sequence"/>
</dbReference>
<evidence type="ECO:0000313" key="4">
    <source>
        <dbReference type="Proteomes" id="UP000624244"/>
    </source>
</evidence>
<dbReference type="InterPro" id="IPR052523">
    <property type="entry name" value="Trichothecene_AcTrans"/>
</dbReference>
<dbReference type="CDD" id="cd04301">
    <property type="entry name" value="NAT_SF"/>
    <property type="match status" value="1"/>
</dbReference>
<dbReference type="PANTHER" id="PTHR42791">
    <property type="entry name" value="GNAT FAMILY ACETYLTRANSFERASE"/>
    <property type="match status" value="1"/>
</dbReference>
<dbReference type="PANTHER" id="PTHR42791:SF14">
    <property type="entry name" value="N-ACETYLTRANSFERASE DOMAIN-CONTAINING PROTEIN"/>
    <property type="match status" value="1"/>
</dbReference>
<proteinExistence type="predicted"/>
<feature type="domain" description="N-acetyltransferase" evidence="2">
    <location>
        <begin position="125"/>
        <end position="262"/>
    </location>
</feature>
<name>A0A8H5ZQY5_COCSA</name>
<evidence type="ECO:0000259" key="2">
    <source>
        <dbReference type="PROSITE" id="PS51186"/>
    </source>
</evidence>
<dbReference type="InterPro" id="IPR016181">
    <property type="entry name" value="Acyl_CoA_acyltransferase"/>
</dbReference>
<dbReference type="InterPro" id="IPR000182">
    <property type="entry name" value="GNAT_dom"/>
</dbReference>
<dbReference type="Gene3D" id="3.40.630.30">
    <property type="match status" value="1"/>
</dbReference>